<sequence length="358" mass="39372">MCLFSDKIMRDAVQEDGKLDVSKLSSQGPTLYELEIIARSSSAIADVASHVLRKSGPPKPIPLEIVLDAPSWHYFQVVHVNLASGRCTPAEALDWLQAVKLRCEQVTTVFENSVRHEMGLRGVPAGLYRILAAPETAGVGTCIRQALISGMVPDIADCMDAICEVEGERWAMFYSLISEKDRPCDFRSLGNLFYIYEVVRPALAAKDGSTATELESSGPNSALDDSSSSGHSDMFDSALRLRANLERPLILSIDDRAERKIYSKAQAFIKKIRRAPQIPSHPLLLELYSARRVFINGNTGGDSLYWKDPSPRPLGMNTTAGGPELEAFGVIRNLYGNDCAQNLQRWFSEAGIHVSGRT</sequence>
<protein>
    <submittedName>
        <fullName evidence="2">Uncharacterized protein</fullName>
    </submittedName>
</protein>
<feature type="region of interest" description="Disordered" evidence="1">
    <location>
        <begin position="210"/>
        <end position="229"/>
    </location>
</feature>
<keyword evidence="3" id="KW-1185">Reference proteome</keyword>
<evidence type="ECO:0000256" key="1">
    <source>
        <dbReference type="SAM" id="MobiDB-lite"/>
    </source>
</evidence>
<proteinExistence type="predicted"/>
<comment type="caution">
    <text evidence="2">The sequence shown here is derived from an EMBL/GenBank/DDBJ whole genome shotgun (WGS) entry which is preliminary data.</text>
</comment>
<dbReference type="EMBL" id="JAQQWM010000006">
    <property type="protein sequence ID" value="KAK8059955.1"/>
    <property type="molecule type" value="Genomic_DNA"/>
</dbReference>
<dbReference type="Proteomes" id="UP001446871">
    <property type="component" value="Unassembled WGS sequence"/>
</dbReference>
<accession>A0ABR1ULZ8</accession>
<gene>
    <name evidence="2" type="ORF">PG996_009885</name>
</gene>
<evidence type="ECO:0000313" key="2">
    <source>
        <dbReference type="EMBL" id="KAK8059955.1"/>
    </source>
</evidence>
<reference evidence="2 3" key="1">
    <citation type="submission" date="2023-01" db="EMBL/GenBank/DDBJ databases">
        <title>Analysis of 21 Apiospora genomes using comparative genomics revels a genus with tremendous synthesis potential of carbohydrate active enzymes and secondary metabolites.</title>
        <authorList>
            <person name="Sorensen T."/>
        </authorList>
    </citation>
    <scope>NUCLEOTIDE SEQUENCE [LARGE SCALE GENOMIC DNA]</scope>
    <source>
        <strain evidence="2 3">CBS 83171</strain>
    </source>
</reference>
<name>A0ABR1ULZ8_9PEZI</name>
<evidence type="ECO:0000313" key="3">
    <source>
        <dbReference type="Proteomes" id="UP001446871"/>
    </source>
</evidence>
<organism evidence="2 3">
    <name type="scientific">Apiospora saccharicola</name>
    <dbReference type="NCBI Taxonomy" id="335842"/>
    <lineage>
        <taxon>Eukaryota</taxon>
        <taxon>Fungi</taxon>
        <taxon>Dikarya</taxon>
        <taxon>Ascomycota</taxon>
        <taxon>Pezizomycotina</taxon>
        <taxon>Sordariomycetes</taxon>
        <taxon>Xylariomycetidae</taxon>
        <taxon>Amphisphaeriales</taxon>
        <taxon>Apiosporaceae</taxon>
        <taxon>Apiospora</taxon>
    </lineage>
</organism>
<feature type="compositionally biased region" description="Low complexity" evidence="1">
    <location>
        <begin position="216"/>
        <end position="229"/>
    </location>
</feature>